<keyword evidence="3" id="KW-1003">Cell membrane</keyword>
<evidence type="ECO:0000256" key="8">
    <source>
        <dbReference type="ARBA" id="ARBA00023136"/>
    </source>
</evidence>
<name>A0A8J2YYG8_9PROT</name>
<keyword evidence="14" id="KW-1185">Reference proteome</keyword>
<sequence>MTCGAVARTRAGAAGFTLIELLVCLALVATVFAMAAPVLSRLDGGARLRSAAHELADQMQRARARAIDEGRPAEFALDLATGAFEGGPGRTRHLPSGLRLAMLTVEGEQLGRAAGAIRFFPDGSSTGGGVALADGTRRLDVRVDWVTGRVTVESPQ</sequence>
<keyword evidence="5" id="KW-0997">Cell inner membrane</keyword>
<organism evidence="13 14">
    <name type="scientific">Aliidongia dinghuensis</name>
    <dbReference type="NCBI Taxonomy" id="1867774"/>
    <lineage>
        <taxon>Bacteria</taxon>
        <taxon>Pseudomonadati</taxon>
        <taxon>Pseudomonadota</taxon>
        <taxon>Alphaproteobacteria</taxon>
        <taxon>Rhodospirillales</taxon>
        <taxon>Dongiaceae</taxon>
        <taxon>Aliidongia</taxon>
    </lineage>
</organism>
<evidence type="ECO:0000256" key="9">
    <source>
        <dbReference type="ARBA" id="ARBA00025772"/>
    </source>
</evidence>
<feature type="transmembrane region" description="Helical" evidence="11">
    <location>
        <begin position="18"/>
        <end position="39"/>
    </location>
</feature>
<comment type="similarity">
    <text evidence="9">Belongs to the GSP H family.</text>
</comment>
<dbReference type="InterPro" id="IPR045584">
    <property type="entry name" value="Pilin-like"/>
</dbReference>
<evidence type="ECO:0000256" key="1">
    <source>
        <dbReference type="ARBA" id="ARBA00004377"/>
    </source>
</evidence>
<feature type="domain" description="General secretion pathway GspH" evidence="12">
    <location>
        <begin position="51"/>
        <end position="145"/>
    </location>
</feature>
<protein>
    <recommendedName>
        <fullName evidence="2">Type II secretion system protein H</fullName>
    </recommendedName>
    <alternativeName>
        <fullName evidence="10">General secretion pathway protein H</fullName>
    </alternativeName>
</protein>
<dbReference type="InterPro" id="IPR022346">
    <property type="entry name" value="T2SS_GspH"/>
</dbReference>
<keyword evidence="8 11" id="KW-0472">Membrane</keyword>
<evidence type="ECO:0000313" key="14">
    <source>
        <dbReference type="Proteomes" id="UP000646365"/>
    </source>
</evidence>
<dbReference type="GO" id="GO:0015627">
    <property type="term" value="C:type II protein secretion system complex"/>
    <property type="evidence" value="ECO:0007669"/>
    <property type="project" value="InterPro"/>
</dbReference>
<evidence type="ECO:0000313" key="13">
    <source>
        <dbReference type="EMBL" id="GGF36545.1"/>
    </source>
</evidence>
<dbReference type="Pfam" id="PF12019">
    <property type="entry name" value="GspH"/>
    <property type="match status" value="1"/>
</dbReference>
<dbReference type="Pfam" id="PF07963">
    <property type="entry name" value="N_methyl"/>
    <property type="match status" value="1"/>
</dbReference>
<evidence type="ECO:0000256" key="7">
    <source>
        <dbReference type="ARBA" id="ARBA00022989"/>
    </source>
</evidence>
<evidence type="ECO:0000259" key="12">
    <source>
        <dbReference type="Pfam" id="PF12019"/>
    </source>
</evidence>
<dbReference type="RefSeq" id="WP_189050813.1">
    <property type="nucleotide sequence ID" value="NZ_BMJQ01000014.1"/>
</dbReference>
<dbReference type="EMBL" id="BMJQ01000014">
    <property type="protein sequence ID" value="GGF36545.1"/>
    <property type="molecule type" value="Genomic_DNA"/>
</dbReference>
<dbReference type="InterPro" id="IPR012902">
    <property type="entry name" value="N_methyl_site"/>
</dbReference>
<keyword evidence="7 11" id="KW-1133">Transmembrane helix</keyword>
<keyword evidence="6 11" id="KW-0812">Transmembrane</keyword>
<comment type="caution">
    <text evidence="13">The sequence shown here is derived from an EMBL/GenBank/DDBJ whole genome shotgun (WGS) entry which is preliminary data.</text>
</comment>
<evidence type="ECO:0000256" key="11">
    <source>
        <dbReference type="SAM" id="Phobius"/>
    </source>
</evidence>
<dbReference type="Proteomes" id="UP000646365">
    <property type="component" value="Unassembled WGS sequence"/>
</dbReference>
<evidence type="ECO:0000256" key="3">
    <source>
        <dbReference type="ARBA" id="ARBA00022475"/>
    </source>
</evidence>
<accession>A0A8J2YYG8</accession>
<dbReference type="GO" id="GO:0015628">
    <property type="term" value="P:protein secretion by the type II secretion system"/>
    <property type="evidence" value="ECO:0007669"/>
    <property type="project" value="InterPro"/>
</dbReference>
<comment type="subcellular location">
    <subcellularLocation>
        <location evidence="1">Cell inner membrane</location>
        <topology evidence="1">Single-pass membrane protein</topology>
    </subcellularLocation>
</comment>
<proteinExistence type="inferred from homology"/>
<evidence type="ECO:0000256" key="2">
    <source>
        <dbReference type="ARBA" id="ARBA00021549"/>
    </source>
</evidence>
<dbReference type="Gene3D" id="3.30.700.10">
    <property type="entry name" value="Glycoprotein, Type 4 Pilin"/>
    <property type="match status" value="1"/>
</dbReference>
<dbReference type="AlphaFoldDB" id="A0A8J2YYG8"/>
<keyword evidence="4" id="KW-0488">Methylation</keyword>
<evidence type="ECO:0000256" key="4">
    <source>
        <dbReference type="ARBA" id="ARBA00022481"/>
    </source>
</evidence>
<dbReference type="SUPFAM" id="SSF54523">
    <property type="entry name" value="Pili subunits"/>
    <property type="match status" value="1"/>
</dbReference>
<reference evidence="13" key="1">
    <citation type="journal article" date="2014" name="Int. J. Syst. Evol. Microbiol.">
        <title>Complete genome sequence of Corynebacterium casei LMG S-19264T (=DSM 44701T), isolated from a smear-ripened cheese.</title>
        <authorList>
            <consortium name="US DOE Joint Genome Institute (JGI-PGF)"/>
            <person name="Walter F."/>
            <person name="Albersmeier A."/>
            <person name="Kalinowski J."/>
            <person name="Ruckert C."/>
        </authorList>
    </citation>
    <scope>NUCLEOTIDE SEQUENCE</scope>
    <source>
        <strain evidence="13">CGMCC 1.15725</strain>
    </source>
</reference>
<gene>
    <name evidence="13" type="primary">xpsH</name>
    <name evidence="13" type="ORF">GCM10011611_48790</name>
</gene>
<evidence type="ECO:0000256" key="10">
    <source>
        <dbReference type="ARBA" id="ARBA00030775"/>
    </source>
</evidence>
<evidence type="ECO:0000256" key="6">
    <source>
        <dbReference type="ARBA" id="ARBA00022692"/>
    </source>
</evidence>
<dbReference type="NCBIfam" id="TIGR02532">
    <property type="entry name" value="IV_pilin_GFxxxE"/>
    <property type="match status" value="1"/>
</dbReference>
<reference evidence="13" key="2">
    <citation type="submission" date="2020-09" db="EMBL/GenBank/DDBJ databases">
        <authorList>
            <person name="Sun Q."/>
            <person name="Zhou Y."/>
        </authorList>
    </citation>
    <scope>NUCLEOTIDE SEQUENCE</scope>
    <source>
        <strain evidence="13">CGMCC 1.15725</strain>
    </source>
</reference>
<evidence type="ECO:0000256" key="5">
    <source>
        <dbReference type="ARBA" id="ARBA00022519"/>
    </source>
</evidence>
<dbReference type="GO" id="GO:0005886">
    <property type="term" value="C:plasma membrane"/>
    <property type="evidence" value="ECO:0007669"/>
    <property type="project" value="UniProtKB-SubCell"/>
</dbReference>